<evidence type="ECO:0000313" key="21">
    <source>
        <dbReference type="Proteomes" id="UP000593564"/>
    </source>
</evidence>
<dbReference type="PROSITE" id="PS50082">
    <property type="entry name" value="WD_REPEATS_2"/>
    <property type="match status" value="1"/>
</dbReference>
<dbReference type="Gene3D" id="1.10.510.10">
    <property type="entry name" value="Transferase(Phosphotransferase) domain 1"/>
    <property type="match status" value="1"/>
</dbReference>
<name>A0A7J7I589_CAMSI</name>
<keyword evidence="21" id="KW-1185">Reference proteome</keyword>
<dbReference type="Proteomes" id="UP000593564">
    <property type="component" value="Unassembled WGS sequence"/>
</dbReference>
<feature type="region of interest" description="Disordered" evidence="17">
    <location>
        <begin position="1290"/>
        <end position="1337"/>
    </location>
</feature>
<dbReference type="GO" id="GO:0004402">
    <property type="term" value="F:histone acetyltransferase activity"/>
    <property type="evidence" value="ECO:0007669"/>
    <property type="project" value="InterPro"/>
</dbReference>
<sequence length="2124" mass="236510">MASSWRFQAAPLVASPSCPNAVAWSDENLVAVASGHLVTILNPATPFGPRGLVTISPTKPFPIGAIERKDLLSGCLLPTCLSRDPRPCVRSISWSPIGFAPNSGCLLAVCTTEGCVKLYRMPYCEFSAEWVEKCCIIILQVSTLESQIFIIQIQNSLIDKESGNLRDQNLSSRNNEDVYTISTRLTGKLITALKEVALFPCSLLQEGSSVEVLKLDGHRRIWIAGMLDRLSGAKALVVFPETDGNGSRDEWVEMNPQYDDTSGPSLLNNSVGGDTGSITLDASSVRLAPLWINEQKSWQVTLVKIEMNDQELRKVVGIKSNNKKANNLSQIVSVPNLKAKPLKKIPERSSLQQITADQYASRSAMLSSLVVAWSPVMHWMSETGSVSADYSSDHCSILAVGGKSGKISFWRILEPQCFSVMSNKDSTAAFLVGLLQAHGAWITAIGWALFASDASDPQLLLATGSSDGSVKIWLGYSGELLKSSKVNHTPFSLLKEVVTVDSVPVSVVSLIVPIQSPQKMHLAVGKGSGSFDVLICDISTTTSKSAKIGSYGAHDHIVTGLAWAFDGCCLYSCSQANKFLCEIHDLEAFRIFTNETYTLLRQERSLWTATEPTMLAPIEVKIVSQKSEQKQGSPSEVRVETRLSLGSPSGCALLLRQLMEAKAIPREFESSELVLMKSRAVLRTRTNESKSRPSEATESRGLFFESLSGRTHCTAARKILEARTDGSERDLFFENQSGSTHSTSARKIFEARIDGSKGYSSEVRVGTHTQLQQERPSKLTLTEDNSVRSWILHDHVLCEVPFPSNTPGARSSSDVPIVFDSCFGLATSPGNLVVAVEKNKNKIPVHDSGLELQQWRERFKSWIYGIKKAFDLIVIFLFKLDILKGTEKYEFFLSQLKKGKERTQFNPFCCLALPKTIFSVSLARSFDADLLNPMYQARTQKAAVEFFWIGGQQCDVLSSRDPEFDVEAFSGFPDKELFYWKYNFLWSLNQYEHVEKPLVVWDIIEALLTFKQSAPKYVEHVLAKWRAKTLLHSSRLFSKKSSRQLHLLNIISRRVVLAELKADKINCGLKNFEGIRGAEEEHLALWMELLLSSERELRERLVAFSFSAVSSIMSRSSTNFDTGYWHPVGLAQMEQWVALNHDYVWDHLKLLAAEVRKLKKSGLHSIHQFVAEEQCSYCSASVPFESTEYAFCGGVNCSDGVSQRHKLFRCAASMQRRTSNMAPQALFRMLSYPSDFKISTESSRLELLSKPLCPFCGILLQRLQPEFLLSTSPVCSIMAVVENAGINVDSSNRTESMDQSKSNHMGTQQHHHQGNNNNNATNPILRSNDHQHHHQSFHMIAQQQKMMSSPATMNNNTAQVNGNNGTVNNHKSVAQVSVAQQHGNGELMRNHGDDDDDDDGGEGFKREMRDLEEMLSKLNPMAEEFVPPSLSNYRPLQPSNGFLGYSNNFLMQTNSGIANGNTARRKKNSYSQGKRRINSRTSMAQREEVIRRTVYVSDIDHQVTEEQLAALFISCGQVVDCRVCGDPNSVLRFAFIEFTDEEGARNALSLAGTMLGYYPVRVLPSKTAIAPSEDEREMCARTIYCTNIDKKVTQADVKLFFESICGELLLLGIENYVIIIQNDIFVDLSLNISLSNWCKKKGTIIMDELSLFDNFGRCRTCPAESAIAALNCSGAVLGSLPISLPFIFSIPQQPSRTFSASLAMESIPLHLLPPIANGLEFHATPISIYMSSFGISGTLNDSVPNLCRLPHLLSIDLSGPIPPEIFHSNSKQLLKLDLGFNFLSGTVPPEVGLCTNLEYLGLYDNFLTGQIPSQLFSLENLRFLYLSTNNFTGALPDFSSSCSISDLRIHENSFSSWSDKYVIGRGKHGTVYRTESVKSRKHWAIKKVELSETNFSIEMMTLSLIRHRNVVRMAGYCIKDGYGFIVTEYMPSGTLFDVLHSRSKTHMVLDWETRYRIAIGIAQGLSYLHHDCVPQIVHRDVKSDNILLDSEMEPKIGDFGTAKLVRDSDGSSTMSVIVGTLGYIAPENGYSTQLTEKCDVYSYGVILLELVCRRLPIDPCFEEGLDIVSWVRKNLQKKDESFWFLDEEVAQSRPSMRDVVGSLTKLNGWRSMNGLSMDTKNVFF</sequence>
<feature type="compositionally biased region" description="Polar residues" evidence="17">
    <location>
        <begin position="1290"/>
        <end position="1302"/>
    </location>
</feature>
<keyword evidence="2" id="KW-0433">Leucine-rich repeat</keyword>
<dbReference type="Gene3D" id="2.130.10.10">
    <property type="entry name" value="YVTN repeat-like/Quinoprotein amine dehydrogenase"/>
    <property type="match status" value="1"/>
</dbReference>
<dbReference type="Pfam" id="PF07145">
    <property type="entry name" value="PAM2"/>
    <property type="match status" value="1"/>
</dbReference>
<evidence type="ECO:0000256" key="4">
    <source>
        <dbReference type="ARBA" id="ARBA00022692"/>
    </source>
</evidence>
<accession>A0A7J7I589</accession>
<dbReference type="InterPro" id="IPR035979">
    <property type="entry name" value="RBD_domain_sf"/>
</dbReference>
<keyword evidence="5" id="KW-0732">Signal</keyword>
<dbReference type="FunFam" id="3.30.70.330:FF:000530">
    <property type="entry name" value="Polyadenylate-binding protein-interacting protein 11"/>
    <property type="match status" value="1"/>
</dbReference>
<dbReference type="SUPFAM" id="SSF54928">
    <property type="entry name" value="RNA-binding domain, RBD"/>
    <property type="match status" value="1"/>
</dbReference>
<evidence type="ECO:0000259" key="18">
    <source>
        <dbReference type="PROSITE" id="PS50011"/>
    </source>
</evidence>
<dbReference type="InterPro" id="IPR011009">
    <property type="entry name" value="Kinase-like_dom_sf"/>
</dbReference>
<dbReference type="FunFam" id="3.80.10.10:FF:000041">
    <property type="entry name" value="LRR receptor-like serine/threonine-protein kinase ERECTA"/>
    <property type="match status" value="1"/>
</dbReference>
<evidence type="ECO:0000256" key="14">
    <source>
        <dbReference type="PROSITE-ProRule" id="PRU00176"/>
    </source>
</evidence>
<keyword evidence="7 16" id="KW-0547">Nucleotide-binding</keyword>
<dbReference type="Gene3D" id="3.30.200.20">
    <property type="entry name" value="Phosphorylase Kinase, domain 1"/>
    <property type="match status" value="1"/>
</dbReference>
<dbReference type="GO" id="GO:0016020">
    <property type="term" value="C:membrane"/>
    <property type="evidence" value="ECO:0007669"/>
    <property type="project" value="UniProtKB-SubCell"/>
</dbReference>
<keyword evidence="15" id="KW-0853">WD repeat</keyword>
<dbReference type="GO" id="GO:0004672">
    <property type="term" value="F:protein kinase activity"/>
    <property type="evidence" value="ECO:0007669"/>
    <property type="project" value="InterPro"/>
</dbReference>
<dbReference type="InterPro" id="IPR008271">
    <property type="entry name" value="Ser/Thr_kinase_AS"/>
</dbReference>
<dbReference type="SUPFAM" id="SSF56112">
    <property type="entry name" value="Protein kinase-like (PK-like)"/>
    <property type="match status" value="1"/>
</dbReference>
<reference evidence="20 21" key="2">
    <citation type="submission" date="2020-07" db="EMBL/GenBank/DDBJ databases">
        <title>Genome assembly of wild tea tree DASZ reveals pedigree and selection history of tea varieties.</title>
        <authorList>
            <person name="Zhang W."/>
        </authorList>
    </citation>
    <scope>NUCLEOTIDE SEQUENCE [LARGE SCALE GENOMIC DNA]</scope>
    <source>
        <strain evidence="21">cv. G240</strain>
        <tissue evidence="20">Leaf</tissue>
    </source>
</reference>
<evidence type="ECO:0000256" key="1">
    <source>
        <dbReference type="ARBA" id="ARBA00004479"/>
    </source>
</evidence>
<dbReference type="PANTHER" id="PTHR15496:SF2">
    <property type="entry name" value="GENERAL TRANSCRIPTION FACTOR 3C POLYPEPTIDE 4"/>
    <property type="match status" value="1"/>
</dbReference>
<evidence type="ECO:0000256" key="12">
    <source>
        <dbReference type="ARBA" id="ARBA00023170"/>
    </source>
</evidence>
<dbReference type="InterPro" id="IPR034823">
    <property type="entry name" value="CID8-like_RRM1"/>
</dbReference>
<reference evidence="21" key="1">
    <citation type="journal article" date="2020" name="Nat. Commun.">
        <title>Genome assembly of wild tea tree DASZ reveals pedigree and selection history of tea varieties.</title>
        <authorList>
            <person name="Zhang W."/>
            <person name="Zhang Y."/>
            <person name="Qiu H."/>
            <person name="Guo Y."/>
            <person name="Wan H."/>
            <person name="Zhang X."/>
            <person name="Scossa F."/>
            <person name="Alseekh S."/>
            <person name="Zhang Q."/>
            <person name="Wang P."/>
            <person name="Xu L."/>
            <person name="Schmidt M.H."/>
            <person name="Jia X."/>
            <person name="Li D."/>
            <person name="Zhu A."/>
            <person name="Guo F."/>
            <person name="Chen W."/>
            <person name="Ni D."/>
            <person name="Usadel B."/>
            <person name="Fernie A.R."/>
            <person name="Wen W."/>
        </authorList>
    </citation>
    <scope>NUCLEOTIDE SEQUENCE [LARGE SCALE GENOMIC DNA]</scope>
    <source>
        <strain evidence="21">cv. G240</strain>
    </source>
</reference>
<keyword evidence="8" id="KW-0418">Kinase</keyword>
<dbReference type="Gene3D" id="3.80.10.10">
    <property type="entry name" value="Ribonuclease Inhibitor"/>
    <property type="match status" value="1"/>
</dbReference>
<comment type="caution">
    <text evidence="20">The sequence shown here is derived from an EMBL/GenBank/DDBJ whole genome shotgun (WGS) entry which is preliminary data.</text>
</comment>
<keyword evidence="11" id="KW-0472">Membrane</keyword>
<evidence type="ECO:0000256" key="17">
    <source>
        <dbReference type="SAM" id="MobiDB-lite"/>
    </source>
</evidence>
<comment type="subcellular location">
    <subcellularLocation>
        <location evidence="1">Membrane</location>
        <topology evidence="1">Single-pass type I membrane protein</topology>
    </subcellularLocation>
</comment>
<organism evidence="20 21">
    <name type="scientific">Camellia sinensis</name>
    <name type="common">Tea plant</name>
    <name type="synonym">Thea sinensis</name>
    <dbReference type="NCBI Taxonomy" id="4442"/>
    <lineage>
        <taxon>Eukaryota</taxon>
        <taxon>Viridiplantae</taxon>
        <taxon>Streptophyta</taxon>
        <taxon>Embryophyta</taxon>
        <taxon>Tracheophyta</taxon>
        <taxon>Spermatophyta</taxon>
        <taxon>Magnoliopsida</taxon>
        <taxon>eudicotyledons</taxon>
        <taxon>Gunneridae</taxon>
        <taxon>Pentapetalae</taxon>
        <taxon>asterids</taxon>
        <taxon>Ericales</taxon>
        <taxon>Theaceae</taxon>
        <taxon>Camellia</taxon>
    </lineage>
</organism>
<dbReference type="Pfam" id="PF00069">
    <property type="entry name" value="Pkinase"/>
    <property type="match status" value="1"/>
</dbReference>
<dbReference type="GO" id="GO:0006384">
    <property type="term" value="P:transcription initiation at RNA polymerase III promoter"/>
    <property type="evidence" value="ECO:0007669"/>
    <property type="project" value="InterPro"/>
</dbReference>
<dbReference type="SMART" id="SM00360">
    <property type="entry name" value="RRM"/>
    <property type="match status" value="1"/>
</dbReference>
<evidence type="ECO:0000256" key="13">
    <source>
        <dbReference type="ARBA" id="ARBA00023180"/>
    </source>
</evidence>
<dbReference type="InterPro" id="IPR000719">
    <property type="entry name" value="Prot_kinase_dom"/>
</dbReference>
<dbReference type="PROSITE" id="PS50011">
    <property type="entry name" value="PROTEIN_KINASE_DOM"/>
    <property type="match status" value="1"/>
</dbReference>
<keyword evidence="13" id="KW-0325">Glycoprotein</keyword>
<dbReference type="CDD" id="cd12459">
    <property type="entry name" value="RRM1_CID8_like"/>
    <property type="match status" value="1"/>
</dbReference>
<evidence type="ECO:0008006" key="22">
    <source>
        <dbReference type="Google" id="ProtNLM"/>
    </source>
</evidence>
<feature type="repeat" description="WD" evidence="15">
    <location>
        <begin position="460"/>
        <end position="473"/>
    </location>
</feature>
<evidence type="ECO:0000256" key="15">
    <source>
        <dbReference type="PROSITE-ProRule" id="PRU00221"/>
    </source>
</evidence>
<proteinExistence type="predicted"/>
<dbReference type="Pfam" id="PF00076">
    <property type="entry name" value="RRM_1"/>
    <property type="match status" value="1"/>
</dbReference>
<evidence type="ECO:0000256" key="9">
    <source>
        <dbReference type="ARBA" id="ARBA00022840"/>
    </source>
</evidence>
<feature type="domain" description="Protein kinase" evidence="18">
    <location>
        <begin position="1857"/>
        <end position="2110"/>
    </location>
</feature>
<dbReference type="EMBL" id="JACBKZ010000001">
    <property type="protein sequence ID" value="KAF5960182.1"/>
    <property type="molecule type" value="Genomic_DNA"/>
</dbReference>
<evidence type="ECO:0000313" key="20">
    <source>
        <dbReference type="EMBL" id="KAF5960182.1"/>
    </source>
</evidence>
<evidence type="ECO:0000259" key="19">
    <source>
        <dbReference type="PROSITE" id="PS50102"/>
    </source>
</evidence>
<dbReference type="InterPro" id="IPR032675">
    <property type="entry name" value="LRR_dom_sf"/>
</dbReference>
<dbReference type="GO" id="GO:0005524">
    <property type="term" value="F:ATP binding"/>
    <property type="evidence" value="ECO:0007669"/>
    <property type="project" value="UniProtKB-UniRule"/>
</dbReference>
<dbReference type="Gene3D" id="3.30.70.330">
    <property type="match status" value="1"/>
</dbReference>
<keyword evidence="9 16" id="KW-0067">ATP-binding</keyword>
<evidence type="ECO:0000256" key="7">
    <source>
        <dbReference type="ARBA" id="ARBA00022741"/>
    </source>
</evidence>
<evidence type="ECO:0000256" key="5">
    <source>
        <dbReference type="ARBA" id="ARBA00022729"/>
    </source>
</evidence>
<dbReference type="InterPro" id="IPR000504">
    <property type="entry name" value="RRM_dom"/>
</dbReference>
<dbReference type="InterPro" id="IPR017441">
    <property type="entry name" value="Protein_kinase_ATP_BS"/>
</dbReference>
<dbReference type="InterPro" id="IPR009818">
    <property type="entry name" value="PAM2_motif"/>
</dbReference>
<evidence type="ECO:0000256" key="6">
    <source>
        <dbReference type="ARBA" id="ARBA00022737"/>
    </source>
</evidence>
<feature type="binding site" evidence="16">
    <location>
        <position position="1887"/>
    </location>
    <ligand>
        <name>ATP</name>
        <dbReference type="ChEBI" id="CHEBI:30616"/>
    </ligand>
</feature>
<dbReference type="GO" id="GO:0003723">
    <property type="term" value="F:RNA binding"/>
    <property type="evidence" value="ECO:0007669"/>
    <property type="project" value="UniProtKB-UniRule"/>
</dbReference>
<evidence type="ECO:0000256" key="2">
    <source>
        <dbReference type="ARBA" id="ARBA00022614"/>
    </source>
</evidence>
<feature type="region of interest" description="Disordered" evidence="17">
    <location>
        <begin position="1385"/>
        <end position="1404"/>
    </location>
</feature>
<dbReference type="InterPro" id="IPR015943">
    <property type="entry name" value="WD40/YVTN_repeat-like_dom_sf"/>
</dbReference>
<dbReference type="PROSITE" id="PS00107">
    <property type="entry name" value="PROTEIN_KINASE_ATP"/>
    <property type="match status" value="1"/>
</dbReference>
<keyword evidence="4" id="KW-0812">Transmembrane</keyword>
<evidence type="ECO:0000256" key="8">
    <source>
        <dbReference type="ARBA" id="ARBA00022777"/>
    </source>
</evidence>
<gene>
    <name evidence="20" type="ORF">HYC85_001391</name>
</gene>
<feature type="compositionally biased region" description="Low complexity" evidence="17">
    <location>
        <begin position="1303"/>
        <end position="1322"/>
    </location>
</feature>
<dbReference type="PROSITE" id="PS00108">
    <property type="entry name" value="PROTEIN_KINASE_ST"/>
    <property type="match status" value="1"/>
</dbReference>
<dbReference type="InterPro" id="IPR044230">
    <property type="entry name" value="GTF3C4"/>
</dbReference>
<evidence type="ECO:0000256" key="3">
    <source>
        <dbReference type="ARBA" id="ARBA00022679"/>
    </source>
</evidence>
<dbReference type="SMART" id="SM00220">
    <property type="entry name" value="S_TKc"/>
    <property type="match status" value="1"/>
</dbReference>
<dbReference type="SUPFAM" id="SSF50978">
    <property type="entry name" value="WD40 repeat-like"/>
    <property type="match status" value="1"/>
</dbReference>
<dbReference type="FunFam" id="1.10.510.10:FF:000388">
    <property type="entry name" value="Leucine-rich repeat receptor-like tyrosine-protein kinase PXC3"/>
    <property type="match status" value="1"/>
</dbReference>
<dbReference type="InterPro" id="IPR036322">
    <property type="entry name" value="WD40_repeat_dom_sf"/>
</dbReference>
<dbReference type="PANTHER" id="PTHR15496">
    <property type="entry name" value="GENERAL TRANSCRIPTION FACTOR 3C POLYPEPTIDE 4 FAMILY"/>
    <property type="match status" value="1"/>
</dbReference>
<evidence type="ECO:0000256" key="11">
    <source>
        <dbReference type="ARBA" id="ARBA00023136"/>
    </source>
</evidence>
<keyword evidence="10" id="KW-1133">Transmembrane helix</keyword>
<dbReference type="SUPFAM" id="SSF52058">
    <property type="entry name" value="L domain-like"/>
    <property type="match status" value="1"/>
</dbReference>
<dbReference type="SMART" id="SM00320">
    <property type="entry name" value="WD40"/>
    <property type="match status" value="4"/>
</dbReference>
<dbReference type="GO" id="GO:0000127">
    <property type="term" value="C:transcription factor TFIIIC complex"/>
    <property type="evidence" value="ECO:0007669"/>
    <property type="project" value="InterPro"/>
</dbReference>
<dbReference type="InterPro" id="IPR001680">
    <property type="entry name" value="WD40_rpt"/>
</dbReference>
<keyword evidence="6" id="KW-0677">Repeat</keyword>
<evidence type="ECO:0000256" key="16">
    <source>
        <dbReference type="PROSITE-ProRule" id="PRU10141"/>
    </source>
</evidence>
<dbReference type="InterPro" id="IPR012677">
    <property type="entry name" value="Nucleotide-bd_a/b_plait_sf"/>
</dbReference>
<evidence type="ECO:0000256" key="10">
    <source>
        <dbReference type="ARBA" id="ARBA00022989"/>
    </source>
</evidence>
<feature type="domain" description="RRM" evidence="19">
    <location>
        <begin position="1492"/>
        <end position="1567"/>
    </location>
</feature>
<keyword evidence="12" id="KW-0675">Receptor</keyword>
<keyword evidence="3" id="KW-0808">Transferase</keyword>
<keyword evidence="14" id="KW-0694">RNA-binding</keyword>
<dbReference type="PROSITE" id="PS50102">
    <property type="entry name" value="RRM"/>
    <property type="match status" value="1"/>
</dbReference>
<protein>
    <recommendedName>
        <fullName evidence="22">Non-specific serine/threonine protein kinase</fullName>
    </recommendedName>
</protein>